<dbReference type="GO" id="GO:0003676">
    <property type="term" value="F:nucleic acid binding"/>
    <property type="evidence" value="ECO:0007669"/>
    <property type="project" value="InterPro"/>
</dbReference>
<dbReference type="PANTHER" id="PTHR47959:SF8">
    <property type="entry name" value="RNA HELICASE"/>
    <property type="match status" value="1"/>
</dbReference>
<organism evidence="9 10">
    <name type="scientific">Ditylenchus dipsaci</name>
    <dbReference type="NCBI Taxonomy" id="166011"/>
    <lineage>
        <taxon>Eukaryota</taxon>
        <taxon>Metazoa</taxon>
        <taxon>Ecdysozoa</taxon>
        <taxon>Nematoda</taxon>
        <taxon>Chromadorea</taxon>
        <taxon>Rhabditida</taxon>
        <taxon>Tylenchina</taxon>
        <taxon>Tylenchomorpha</taxon>
        <taxon>Sphaerularioidea</taxon>
        <taxon>Anguinidae</taxon>
        <taxon>Anguininae</taxon>
        <taxon>Ditylenchus</taxon>
    </lineage>
</organism>
<evidence type="ECO:0000313" key="10">
    <source>
        <dbReference type="WBParaSite" id="jg23364"/>
    </source>
</evidence>
<dbReference type="Proteomes" id="UP000887574">
    <property type="component" value="Unplaced"/>
</dbReference>
<dbReference type="InterPro" id="IPR014001">
    <property type="entry name" value="Helicase_ATP-bd"/>
</dbReference>
<evidence type="ECO:0000256" key="1">
    <source>
        <dbReference type="ARBA" id="ARBA00012552"/>
    </source>
</evidence>
<dbReference type="EC" id="3.6.4.13" evidence="1"/>
<keyword evidence="9" id="KW-1185">Reference proteome</keyword>
<dbReference type="SUPFAM" id="SSF52540">
    <property type="entry name" value="P-loop containing nucleoside triphosphate hydrolases"/>
    <property type="match status" value="1"/>
</dbReference>
<keyword evidence="5" id="KW-0067">ATP-binding</keyword>
<keyword evidence="4" id="KW-0347">Helicase</keyword>
<dbReference type="GO" id="GO:0003724">
    <property type="term" value="F:RNA helicase activity"/>
    <property type="evidence" value="ECO:0007669"/>
    <property type="project" value="UniProtKB-EC"/>
</dbReference>
<dbReference type="InterPro" id="IPR050079">
    <property type="entry name" value="DEAD_box_RNA_helicase"/>
</dbReference>
<evidence type="ECO:0000256" key="2">
    <source>
        <dbReference type="ARBA" id="ARBA00022741"/>
    </source>
</evidence>
<feature type="domain" description="DEAD-box RNA helicase Q" evidence="8">
    <location>
        <begin position="27"/>
        <end position="55"/>
    </location>
</feature>
<dbReference type="WBParaSite" id="jg23364">
    <property type="protein sequence ID" value="jg23364"/>
    <property type="gene ID" value="jg23364"/>
</dbReference>
<dbReference type="PROSITE" id="PS51192">
    <property type="entry name" value="HELICASE_ATP_BIND_1"/>
    <property type="match status" value="1"/>
</dbReference>
<dbReference type="Pfam" id="PF00270">
    <property type="entry name" value="DEAD"/>
    <property type="match status" value="1"/>
</dbReference>
<proteinExistence type="predicted"/>
<protein>
    <recommendedName>
        <fullName evidence="1">RNA helicase</fullName>
        <ecNumber evidence="1">3.6.4.13</ecNumber>
    </recommendedName>
</protein>
<evidence type="ECO:0000256" key="6">
    <source>
        <dbReference type="PROSITE-ProRule" id="PRU00552"/>
    </source>
</evidence>
<name>A0A915DTJ3_9BILA</name>
<dbReference type="SMART" id="SM00487">
    <property type="entry name" value="DEXDc"/>
    <property type="match status" value="1"/>
</dbReference>
<accession>A0A915DTJ3</accession>
<evidence type="ECO:0000313" key="9">
    <source>
        <dbReference type="Proteomes" id="UP000887574"/>
    </source>
</evidence>
<dbReference type="Gene3D" id="3.40.50.300">
    <property type="entry name" value="P-loop containing nucleotide triphosphate hydrolases"/>
    <property type="match status" value="1"/>
</dbReference>
<feature type="short sequence motif" description="Q motif" evidence="6">
    <location>
        <begin position="27"/>
        <end position="55"/>
    </location>
</feature>
<evidence type="ECO:0000256" key="4">
    <source>
        <dbReference type="ARBA" id="ARBA00022806"/>
    </source>
</evidence>
<dbReference type="GO" id="GO:0016787">
    <property type="term" value="F:hydrolase activity"/>
    <property type="evidence" value="ECO:0007669"/>
    <property type="project" value="UniProtKB-KW"/>
</dbReference>
<dbReference type="GO" id="GO:0005524">
    <property type="term" value="F:ATP binding"/>
    <property type="evidence" value="ECO:0007669"/>
    <property type="project" value="UniProtKB-KW"/>
</dbReference>
<dbReference type="InterPro" id="IPR011545">
    <property type="entry name" value="DEAD/DEAH_box_helicase_dom"/>
</dbReference>
<dbReference type="AlphaFoldDB" id="A0A915DTJ3"/>
<evidence type="ECO:0000256" key="3">
    <source>
        <dbReference type="ARBA" id="ARBA00022801"/>
    </source>
</evidence>
<reference evidence="10" key="1">
    <citation type="submission" date="2022-11" db="UniProtKB">
        <authorList>
            <consortium name="WormBaseParasite"/>
        </authorList>
    </citation>
    <scope>IDENTIFICATION</scope>
</reference>
<keyword evidence="2" id="KW-0547">Nucleotide-binding</keyword>
<dbReference type="GO" id="GO:0005829">
    <property type="term" value="C:cytosol"/>
    <property type="evidence" value="ECO:0007669"/>
    <property type="project" value="TreeGrafter"/>
</dbReference>
<dbReference type="PROSITE" id="PS51195">
    <property type="entry name" value="Q_MOTIF"/>
    <property type="match status" value="1"/>
</dbReference>
<dbReference type="PANTHER" id="PTHR47959">
    <property type="entry name" value="ATP-DEPENDENT RNA HELICASE RHLE-RELATED"/>
    <property type="match status" value="1"/>
</dbReference>
<evidence type="ECO:0000259" key="7">
    <source>
        <dbReference type="PROSITE" id="PS51192"/>
    </source>
</evidence>
<feature type="domain" description="Helicase ATP-binding" evidence="7">
    <location>
        <begin position="58"/>
        <end position="165"/>
    </location>
</feature>
<evidence type="ECO:0000259" key="8">
    <source>
        <dbReference type="PROSITE" id="PS51195"/>
    </source>
</evidence>
<keyword evidence="3" id="KW-0378">Hydrolase</keyword>
<sequence>MGEESEVDDVDYVKLNAAQNRKNKKAGGWQAMGLDQPIFKGIVRMGYKQPTQIQRKAIPPILDGKDVVAMSRTGSGKTAAFVVPMLQRLKKRDTKGVRALLLSPTRELALQTFKVVKELGRFTGLRCACLVGGESLDEQFSALHEKPDILLATPAVFCTSSLKWS</sequence>
<dbReference type="InterPro" id="IPR014014">
    <property type="entry name" value="RNA_helicase_DEAD_Q_motif"/>
</dbReference>
<dbReference type="InterPro" id="IPR027417">
    <property type="entry name" value="P-loop_NTPase"/>
</dbReference>
<evidence type="ECO:0000256" key="5">
    <source>
        <dbReference type="ARBA" id="ARBA00022840"/>
    </source>
</evidence>